<dbReference type="AlphaFoldDB" id="A0AAD8ETJ7"/>
<accession>A0AAD8ETJ7</accession>
<feature type="chain" id="PRO_5041984420" evidence="2">
    <location>
        <begin position="24"/>
        <end position="90"/>
    </location>
</feature>
<protein>
    <submittedName>
        <fullName evidence="3">Uncharacterized protein</fullName>
    </submittedName>
</protein>
<feature type="compositionally biased region" description="Basic and acidic residues" evidence="1">
    <location>
        <begin position="32"/>
        <end position="67"/>
    </location>
</feature>
<evidence type="ECO:0000256" key="2">
    <source>
        <dbReference type="SAM" id="SignalP"/>
    </source>
</evidence>
<sequence>MVSLKVQVALLLVVLVALDVCNADILKEIKDKLEGKKDDKKDDKKEEPVKPSEPEKKPSKECKDKGYGQHPQGHGGYQYPQRGNYGYGKK</sequence>
<dbReference type="EMBL" id="JASPKZ010000008">
    <property type="protein sequence ID" value="KAJ9601589.1"/>
    <property type="molecule type" value="Genomic_DNA"/>
</dbReference>
<keyword evidence="2" id="KW-0732">Signal</keyword>
<organism evidence="3 4">
    <name type="scientific">Diploptera punctata</name>
    <name type="common">Pacific beetle cockroach</name>
    <dbReference type="NCBI Taxonomy" id="6984"/>
    <lineage>
        <taxon>Eukaryota</taxon>
        <taxon>Metazoa</taxon>
        <taxon>Ecdysozoa</taxon>
        <taxon>Arthropoda</taxon>
        <taxon>Hexapoda</taxon>
        <taxon>Insecta</taxon>
        <taxon>Pterygota</taxon>
        <taxon>Neoptera</taxon>
        <taxon>Polyneoptera</taxon>
        <taxon>Dictyoptera</taxon>
        <taxon>Blattodea</taxon>
        <taxon>Blaberoidea</taxon>
        <taxon>Blaberidae</taxon>
        <taxon>Diplopterinae</taxon>
        <taxon>Diploptera</taxon>
    </lineage>
</organism>
<reference evidence="3" key="2">
    <citation type="submission" date="2023-05" db="EMBL/GenBank/DDBJ databases">
        <authorList>
            <person name="Fouks B."/>
        </authorList>
    </citation>
    <scope>NUCLEOTIDE SEQUENCE</scope>
    <source>
        <strain evidence="3">Stay&amp;Tobe</strain>
        <tissue evidence="3">Testes</tissue>
    </source>
</reference>
<keyword evidence="4" id="KW-1185">Reference proteome</keyword>
<proteinExistence type="predicted"/>
<comment type="caution">
    <text evidence="3">The sequence shown here is derived from an EMBL/GenBank/DDBJ whole genome shotgun (WGS) entry which is preliminary data.</text>
</comment>
<reference evidence="3" key="1">
    <citation type="journal article" date="2023" name="IScience">
        <title>Live-bearing cockroach genome reveals convergent evolutionary mechanisms linked to viviparity in insects and beyond.</title>
        <authorList>
            <person name="Fouks B."/>
            <person name="Harrison M.C."/>
            <person name="Mikhailova A.A."/>
            <person name="Marchal E."/>
            <person name="English S."/>
            <person name="Carruthers M."/>
            <person name="Jennings E.C."/>
            <person name="Chiamaka E.L."/>
            <person name="Frigard R.A."/>
            <person name="Pippel M."/>
            <person name="Attardo G.M."/>
            <person name="Benoit J.B."/>
            <person name="Bornberg-Bauer E."/>
            <person name="Tobe S.S."/>
        </authorList>
    </citation>
    <scope>NUCLEOTIDE SEQUENCE</scope>
    <source>
        <strain evidence="3">Stay&amp;Tobe</strain>
    </source>
</reference>
<evidence type="ECO:0000313" key="3">
    <source>
        <dbReference type="EMBL" id="KAJ9601589.1"/>
    </source>
</evidence>
<gene>
    <name evidence="3" type="ORF">L9F63_000243</name>
</gene>
<name>A0AAD8ETJ7_DIPPU</name>
<feature type="compositionally biased region" description="Low complexity" evidence="1">
    <location>
        <begin position="68"/>
        <end position="81"/>
    </location>
</feature>
<evidence type="ECO:0000256" key="1">
    <source>
        <dbReference type="SAM" id="MobiDB-lite"/>
    </source>
</evidence>
<evidence type="ECO:0000313" key="4">
    <source>
        <dbReference type="Proteomes" id="UP001233999"/>
    </source>
</evidence>
<dbReference type="Proteomes" id="UP001233999">
    <property type="component" value="Unassembled WGS sequence"/>
</dbReference>
<feature type="region of interest" description="Disordered" evidence="1">
    <location>
        <begin position="32"/>
        <end position="90"/>
    </location>
</feature>
<feature type="signal peptide" evidence="2">
    <location>
        <begin position="1"/>
        <end position="23"/>
    </location>
</feature>